<reference evidence="3" key="3">
    <citation type="submission" date="2020-06" db="EMBL/GenBank/DDBJ databases">
        <title>Helianthus annuus Genome sequencing and assembly Release 2.</title>
        <authorList>
            <person name="Gouzy J."/>
            <person name="Langlade N."/>
            <person name="Munos S."/>
        </authorList>
    </citation>
    <scope>NUCLEOTIDE SEQUENCE</scope>
    <source>
        <tissue evidence="3">Leaves</tissue>
    </source>
</reference>
<dbReference type="OMA" id="FESPQWF"/>
<sequence length="175" mass="20619">MELNQEHPSYYDVLGVSVESSDEDIRRAYRKLAMQWHPDKWTMNPEFLGNAKRKFQQIQEAYSVLSDRKKRSAYDVGLYDPLEEEDEGFADFMQEMSSLMKNVKKEEKIYSFGEIQNMFWEMAKSFNYSGSCFDDDNELWSQQMFTLNDDPRSSKRARINTNPFSGTGMQETECV</sequence>
<dbReference type="InterPro" id="IPR001623">
    <property type="entry name" value="DnaJ_domain"/>
</dbReference>
<dbReference type="PANTHER" id="PTHR44743:SF10">
    <property type="entry name" value="J DOMAIN-CONTAINING PROTEIN"/>
    <property type="match status" value="1"/>
</dbReference>
<feature type="compositionally biased region" description="Polar residues" evidence="1">
    <location>
        <begin position="159"/>
        <end position="175"/>
    </location>
</feature>
<feature type="region of interest" description="Disordered" evidence="1">
    <location>
        <begin position="151"/>
        <end position="175"/>
    </location>
</feature>
<gene>
    <name evidence="4" type="ORF">HannXRQ_Chr17g0566931</name>
    <name evidence="3" type="ORF">HanXRQr2_Chr17g0826951</name>
</gene>
<dbReference type="InterPro" id="IPR036869">
    <property type="entry name" value="J_dom_sf"/>
</dbReference>
<evidence type="ECO:0000256" key="1">
    <source>
        <dbReference type="SAM" id="MobiDB-lite"/>
    </source>
</evidence>
<dbReference type="Pfam" id="PF00226">
    <property type="entry name" value="DnaJ"/>
    <property type="match status" value="1"/>
</dbReference>
<dbReference type="OrthoDB" id="10250354at2759"/>
<dbReference type="InterPro" id="IPR018253">
    <property type="entry name" value="DnaJ_domain_CS"/>
</dbReference>
<evidence type="ECO:0000313" key="3">
    <source>
        <dbReference type="EMBL" id="KAF5757459.1"/>
    </source>
</evidence>
<keyword evidence="5" id="KW-1185">Reference proteome</keyword>
<accession>A0A251RYB7</accession>
<dbReference type="AlphaFoldDB" id="A0A251RYB7"/>
<evidence type="ECO:0000313" key="5">
    <source>
        <dbReference type="Proteomes" id="UP000215914"/>
    </source>
</evidence>
<dbReference type="SUPFAM" id="SSF46565">
    <property type="entry name" value="Chaperone J-domain"/>
    <property type="match status" value="1"/>
</dbReference>
<dbReference type="PROSITE" id="PS50076">
    <property type="entry name" value="DNAJ_2"/>
    <property type="match status" value="1"/>
</dbReference>
<evidence type="ECO:0000313" key="4">
    <source>
        <dbReference type="EMBL" id="OTF87889.1"/>
    </source>
</evidence>
<name>A0A251RYB7_HELAN</name>
<dbReference type="SMART" id="SM00271">
    <property type="entry name" value="DnaJ"/>
    <property type="match status" value="1"/>
</dbReference>
<dbReference type="InParanoid" id="A0A251RYB7"/>
<reference evidence="4" key="2">
    <citation type="submission" date="2017-02" db="EMBL/GenBank/DDBJ databases">
        <title>Sunflower complete genome.</title>
        <authorList>
            <person name="Langlade N."/>
            <person name="Munos S."/>
        </authorList>
    </citation>
    <scope>NUCLEOTIDE SEQUENCE [LARGE SCALE GENOMIC DNA]</scope>
    <source>
        <tissue evidence="4">Leaves</tissue>
    </source>
</reference>
<evidence type="ECO:0000259" key="2">
    <source>
        <dbReference type="PROSITE" id="PS50076"/>
    </source>
</evidence>
<protein>
    <submittedName>
        <fullName evidence="3">DnaJ domain, Chaperone J-domain superfamily</fullName>
    </submittedName>
    <submittedName>
        <fullName evidence="4">Putative chaperone DnaJ-domain superfamily protein</fullName>
    </submittedName>
</protein>
<dbReference type="EMBL" id="CM007906">
    <property type="protein sequence ID" value="OTF87889.1"/>
    <property type="molecule type" value="Genomic_DNA"/>
</dbReference>
<reference evidence="3 5" key="1">
    <citation type="journal article" date="2017" name="Nature">
        <title>The sunflower genome provides insights into oil metabolism, flowering and Asterid evolution.</title>
        <authorList>
            <person name="Badouin H."/>
            <person name="Gouzy J."/>
            <person name="Grassa C.J."/>
            <person name="Murat F."/>
            <person name="Staton S.E."/>
            <person name="Cottret L."/>
            <person name="Lelandais-Briere C."/>
            <person name="Owens G.L."/>
            <person name="Carrere S."/>
            <person name="Mayjonade B."/>
            <person name="Legrand L."/>
            <person name="Gill N."/>
            <person name="Kane N.C."/>
            <person name="Bowers J.E."/>
            <person name="Hubner S."/>
            <person name="Bellec A."/>
            <person name="Berard A."/>
            <person name="Berges H."/>
            <person name="Blanchet N."/>
            <person name="Boniface M.C."/>
            <person name="Brunel D."/>
            <person name="Catrice O."/>
            <person name="Chaidir N."/>
            <person name="Claudel C."/>
            <person name="Donnadieu C."/>
            <person name="Faraut T."/>
            <person name="Fievet G."/>
            <person name="Helmstetter N."/>
            <person name="King M."/>
            <person name="Knapp S.J."/>
            <person name="Lai Z."/>
            <person name="Le Paslier M.C."/>
            <person name="Lippi Y."/>
            <person name="Lorenzon L."/>
            <person name="Mandel J.R."/>
            <person name="Marage G."/>
            <person name="Marchand G."/>
            <person name="Marquand E."/>
            <person name="Bret-Mestries E."/>
            <person name="Morien E."/>
            <person name="Nambeesan S."/>
            <person name="Nguyen T."/>
            <person name="Pegot-Espagnet P."/>
            <person name="Pouilly N."/>
            <person name="Raftis F."/>
            <person name="Sallet E."/>
            <person name="Schiex T."/>
            <person name="Thomas J."/>
            <person name="Vandecasteele C."/>
            <person name="Vares D."/>
            <person name="Vear F."/>
            <person name="Vautrin S."/>
            <person name="Crespi M."/>
            <person name="Mangin B."/>
            <person name="Burke J.M."/>
            <person name="Salse J."/>
            <person name="Munos S."/>
            <person name="Vincourt P."/>
            <person name="Rieseberg L.H."/>
            <person name="Langlade N.B."/>
        </authorList>
    </citation>
    <scope>NUCLEOTIDE SEQUENCE [LARGE SCALE GENOMIC DNA]</scope>
    <source>
        <strain evidence="5">cv. SF193</strain>
        <tissue evidence="3">Leaves</tissue>
    </source>
</reference>
<dbReference type="STRING" id="4232.A0A251RYB7"/>
<feature type="domain" description="J" evidence="2">
    <location>
        <begin position="9"/>
        <end position="78"/>
    </location>
</feature>
<dbReference type="EMBL" id="MNCJ02000332">
    <property type="protein sequence ID" value="KAF5757459.1"/>
    <property type="molecule type" value="Genomic_DNA"/>
</dbReference>
<dbReference type="PRINTS" id="PR00625">
    <property type="entry name" value="JDOMAIN"/>
</dbReference>
<dbReference type="CDD" id="cd06257">
    <property type="entry name" value="DnaJ"/>
    <property type="match status" value="1"/>
</dbReference>
<dbReference type="PROSITE" id="PS00636">
    <property type="entry name" value="DNAJ_1"/>
    <property type="match status" value="1"/>
</dbReference>
<dbReference type="Proteomes" id="UP000215914">
    <property type="component" value="Chromosome 17"/>
</dbReference>
<organism evidence="4 5">
    <name type="scientific">Helianthus annuus</name>
    <name type="common">Common sunflower</name>
    <dbReference type="NCBI Taxonomy" id="4232"/>
    <lineage>
        <taxon>Eukaryota</taxon>
        <taxon>Viridiplantae</taxon>
        <taxon>Streptophyta</taxon>
        <taxon>Embryophyta</taxon>
        <taxon>Tracheophyta</taxon>
        <taxon>Spermatophyta</taxon>
        <taxon>Magnoliopsida</taxon>
        <taxon>eudicotyledons</taxon>
        <taxon>Gunneridae</taxon>
        <taxon>Pentapetalae</taxon>
        <taxon>asterids</taxon>
        <taxon>campanulids</taxon>
        <taxon>Asterales</taxon>
        <taxon>Asteraceae</taxon>
        <taxon>Asteroideae</taxon>
        <taxon>Heliantheae alliance</taxon>
        <taxon>Heliantheae</taxon>
        <taxon>Helianthus</taxon>
    </lineage>
</organism>
<proteinExistence type="predicted"/>
<dbReference type="PANTHER" id="PTHR44743">
    <property type="entry name" value="PUTATIVE, EXPRESSED-RELATED"/>
    <property type="match status" value="1"/>
</dbReference>
<dbReference type="FunCoup" id="A0A251RYB7">
    <property type="interactions" value="19"/>
</dbReference>
<dbReference type="Gene3D" id="1.10.287.110">
    <property type="entry name" value="DnaJ domain"/>
    <property type="match status" value="1"/>
</dbReference>
<dbReference type="Gramene" id="mRNA:HanXRQr2_Chr17g0826951">
    <property type="protein sequence ID" value="mRNA:HanXRQr2_Chr17g0826951"/>
    <property type="gene ID" value="HanXRQr2_Chr17g0826951"/>
</dbReference>